<evidence type="ECO:0000256" key="7">
    <source>
        <dbReference type="ARBA" id="ARBA00023136"/>
    </source>
</evidence>
<keyword evidence="7 8" id="KW-0472">Membrane</keyword>
<proteinExistence type="inferred from homology"/>
<evidence type="ECO:0000256" key="5">
    <source>
        <dbReference type="ARBA" id="ARBA00022692"/>
    </source>
</evidence>
<evidence type="ECO:0000256" key="3">
    <source>
        <dbReference type="ARBA" id="ARBA00022448"/>
    </source>
</evidence>
<feature type="transmembrane region" description="Helical" evidence="8">
    <location>
        <begin position="50"/>
        <end position="71"/>
    </location>
</feature>
<reference evidence="9 10" key="1">
    <citation type="submission" date="2019-05" db="EMBL/GenBank/DDBJ databases">
        <title>Nakamurella sp. N5BH11, whole genome shotgun sequence.</title>
        <authorList>
            <person name="Tuo L."/>
        </authorList>
    </citation>
    <scope>NUCLEOTIDE SEQUENCE [LARGE SCALE GENOMIC DNA]</scope>
    <source>
        <strain evidence="9 10">N5BH11</strain>
    </source>
</reference>
<keyword evidence="6 8" id="KW-1133">Transmembrane helix</keyword>
<organism evidence="9 10">
    <name type="scientific">Nakamurella flava</name>
    <dbReference type="NCBI Taxonomy" id="2576308"/>
    <lineage>
        <taxon>Bacteria</taxon>
        <taxon>Bacillati</taxon>
        <taxon>Actinomycetota</taxon>
        <taxon>Actinomycetes</taxon>
        <taxon>Nakamurellales</taxon>
        <taxon>Nakamurellaceae</taxon>
        <taxon>Nakamurella</taxon>
    </lineage>
</organism>
<dbReference type="EMBL" id="SZZH01000001">
    <property type="protein sequence ID" value="TKV60583.1"/>
    <property type="molecule type" value="Genomic_DNA"/>
</dbReference>
<comment type="subcellular location">
    <subcellularLocation>
        <location evidence="1">Cell membrane</location>
        <topology evidence="1">Multi-pass membrane protein</topology>
    </subcellularLocation>
</comment>
<feature type="transmembrane region" description="Helical" evidence="8">
    <location>
        <begin position="244"/>
        <end position="263"/>
    </location>
</feature>
<feature type="transmembrane region" description="Helical" evidence="8">
    <location>
        <begin position="341"/>
        <end position="372"/>
    </location>
</feature>
<dbReference type="PANTHER" id="PTHR21716:SF53">
    <property type="entry name" value="PERMEASE PERM-RELATED"/>
    <property type="match status" value="1"/>
</dbReference>
<feature type="transmembrane region" description="Helical" evidence="8">
    <location>
        <begin position="294"/>
        <end position="321"/>
    </location>
</feature>
<dbReference type="PANTHER" id="PTHR21716">
    <property type="entry name" value="TRANSMEMBRANE PROTEIN"/>
    <property type="match status" value="1"/>
</dbReference>
<evidence type="ECO:0000313" key="10">
    <source>
        <dbReference type="Proteomes" id="UP000306985"/>
    </source>
</evidence>
<dbReference type="OrthoDB" id="4016357at2"/>
<keyword evidence="10" id="KW-1185">Reference proteome</keyword>
<protein>
    <submittedName>
        <fullName evidence="9">AI-2E family transporter</fullName>
    </submittedName>
</protein>
<evidence type="ECO:0000256" key="4">
    <source>
        <dbReference type="ARBA" id="ARBA00022475"/>
    </source>
</evidence>
<keyword evidence="5 8" id="KW-0812">Transmembrane</keyword>
<dbReference type="GO" id="GO:0005886">
    <property type="term" value="C:plasma membrane"/>
    <property type="evidence" value="ECO:0007669"/>
    <property type="project" value="UniProtKB-SubCell"/>
</dbReference>
<accession>A0A4U6QJH7</accession>
<dbReference type="AlphaFoldDB" id="A0A4U6QJH7"/>
<dbReference type="Proteomes" id="UP000306985">
    <property type="component" value="Unassembled WGS sequence"/>
</dbReference>
<dbReference type="InterPro" id="IPR002549">
    <property type="entry name" value="AI-2E-like"/>
</dbReference>
<evidence type="ECO:0000256" key="6">
    <source>
        <dbReference type="ARBA" id="ARBA00022989"/>
    </source>
</evidence>
<feature type="transmembrane region" description="Helical" evidence="8">
    <location>
        <begin position="269"/>
        <end position="287"/>
    </location>
</feature>
<dbReference type="Pfam" id="PF01594">
    <property type="entry name" value="AI-2E_transport"/>
    <property type="match status" value="1"/>
</dbReference>
<name>A0A4U6QJH7_9ACTN</name>
<evidence type="ECO:0000256" key="8">
    <source>
        <dbReference type="SAM" id="Phobius"/>
    </source>
</evidence>
<feature type="transmembrane region" description="Helical" evidence="8">
    <location>
        <begin position="105"/>
        <end position="127"/>
    </location>
</feature>
<evidence type="ECO:0000256" key="1">
    <source>
        <dbReference type="ARBA" id="ARBA00004651"/>
    </source>
</evidence>
<keyword evidence="3" id="KW-0813">Transport</keyword>
<comment type="similarity">
    <text evidence="2">Belongs to the autoinducer-2 exporter (AI-2E) (TC 2.A.86) family.</text>
</comment>
<dbReference type="RefSeq" id="WP_137447887.1">
    <property type="nucleotide sequence ID" value="NZ_SZZH01000001.1"/>
</dbReference>
<evidence type="ECO:0000313" key="9">
    <source>
        <dbReference type="EMBL" id="TKV60583.1"/>
    </source>
</evidence>
<gene>
    <name evidence="9" type="ORF">FDO65_02450</name>
</gene>
<keyword evidence="4" id="KW-1003">Cell membrane</keyword>
<comment type="caution">
    <text evidence="9">The sequence shown here is derived from an EMBL/GenBank/DDBJ whole genome shotgun (WGS) entry which is preliminary data.</text>
</comment>
<evidence type="ECO:0000256" key="2">
    <source>
        <dbReference type="ARBA" id="ARBA00009773"/>
    </source>
</evidence>
<feature type="transmembrane region" description="Helical" evidence="8">
    <location>
        <begin position="179"/>
        <end position="209"/>
    </location>
</feature>
<feature type="transmembrane region" description="Helical" evidence="8">
    <location>
        <begin position="77"/>
        <end position="98"/>
    </location>
</feature>
<sequence>MGKDLPPAAADGNATVDPAVARAESRAAQLRTQDQPHGPVGRRFDWRSPFLVALLATLGVAVGAGIVGLLWLSAHVLLLVGVALFLAIGLDPVVSWLVRRHWPRWLAVLVVLLVIAGAVAGFVAAALPPLVDETEQLVADVPQLLQQAQDHSSWIGHLDDQFGLQDRLQNFLSSSGETIAGGIFGISVVVFGALADALVVVVLMIYLLADLPRVRALLYRTVPGSRRPRAILLGDEIMAKVGRYVLGNLVISLIAGVLTFVWLTVFGVPYAVLLSLTVAILDIVPVVGSTVAGLAVTAVALTISLPVALATIGFFVVYRVVEDYVLVPRIIGRAVDIPPLVTVIAVLAGAALLGLVGALVAIPTSAGVLLLVREMLFPRLDAA</sequence>
<dbReference type="GO" id="GO:0055085">
    <property type="term" value="P:transmembrane transport"/>
    <property type="evidence" value="ECO:0007669"/>
    <property type="project" value="TreeGrafter"/>
</dbReference>